<sequence>MVKKFVILGKDMKLNEYKQLSEEKQYDILWDKGVLIDACMQGKVKKLLYAIDNFFVELWCDIFSNKVLWKLSFKQGRLLEKYLDKYPFEFINNIEKE</sequence>
<proteinExistence type="predicted"/>
<dbReference type="EMBL" id="JBELQB010000002">
    <property type="protein sequence ID" value="MFL9836370.1"/>
    <property type="molecule type" value="Genomic_DNA"/>
</dbReference>
<organism evidence="1 2">
    <name type="scientific">Flavobacterium rhizophilum</name>
    <dbReference type="NCBI Taxonomy" id="3163296"/>
    <lineage>
        <taxon>Bacteria</taxon>
        <taxon>Pseudomonadati</taxon>
        <taxon>Bacteroidota</taxon>
        <taxon>Flavobacteriia</taxon>
        <taxon>Flavobacteriales</taxon>
        <taxon>Flavobacteriaceae</taxon>
        <taxon>Flavobacterium</taxon>
    </lineage>
</organism>
<gene>
    <name evidence="1" type="ORF">ABS768_02600</name>
</gene>
<accession>A0ABW8YAX1</accession>
<keyword evidence="2" id="KW-1185">Reference proteome</keyword>
<comment type="caution">
    <text evidence="1">The sequence shown here is derived from an EMBL/GenBank/DDBJ whole genome shotgun (WGS) entry which is preliminary data.</text>
</comment>
<evidence type="ECO:0000313" key="1">
    <source>
        <dbReference type="EMBL" id="MFL9836370.1"/>
    </source>
</evidence>
<protein>
    <submittedName>
        <fullName evidence="1">Uncharacterized protein</fullName>
    </submittedName>
</protein>
<reference evidence="1 2" key="1">
    <citation type="submission" date="2024-06" db="EMBL/GenBank/DDBJ databases">
        <authorList>
            <person name="Kaempfer P."/>
            <person name="Viver T."/>
        </authorList>
    </citation>
    <scope>NUCLEOTIDE SEQUENCE [LARGE SCALE GENOMIC DNA]</scope>
    <source>
        <strain evidence="1 2">ST-75</strain>
    </source>
</reference>
<dbReference type="RefSeq" id="WP_408073411.1">
    <property type="nucleotide sequence ID" value="NZ_JBELQB010000002.1"/>
</dbReference>
<evidence type="ECO:0000313" key="2">
    <source>
        <dbReference type="Proteomes" id="UP001629059"/>
    </source>
</evidence>
<dbReference type="Proteomes" id="UP001629059">
    <property type="component" value="Unassembled WGS sequence"/>
</dbReference>
<name>A0ABW8YAX1_9FLAO</name>